<protein>
    <recommendedName>
        <fullName evidence="5">AMP-dependent synthetase/ligase domain-containing protein</fullName>
    </recommendedName>
</protein>
<dbReference type="InterPro" id="IPR051087">
    <property type="entry name" value="Mitochondrial_ACSM"/>
</dbReference>
<gene>
    <name evidence="6" type="ORF">METZ01_LOCUS156031</name>
</gene>
<sequence>MPPATDDPLQSQIDEWQKTYDGPAIVVADLLCDRHAGDSPGLIYEDAIGSEATYTYTQLRDLSGRFAAVLQSLGISRGDRVATLLPKSLALVVATLGLWRLGAAHVPLFTAFGPQAIGSRVGNSAAAVIVTDTANRAKLDETDLGTPAPKIITVTSDDHLPAAGDIDFNAALDGAEPHQAAAPVTGDELLILIYTSGTTGSPKGVEVPVKALASFETYMRYGLDVRDDDVYWNMADPGWAYGLFYALAGPLLLGKPVLFLNAPFDVQATYGFLEKYQVTNATTAPTVFRMMRAAGQLPGDEPSLKLRLASCAGEPLN</sequence>
<dbReference type="EMBL" id="UINC01026186">
    <property type="protein sequence ID" value="SVB03177.1"/>
    <property type="molecule type" value="Genomic_DNA"/>
</dbReference>
<dbReference type="PROSITE" id="PS00455">
    <property type="entry name" value="AMP_BINDING"/>
    <property type="match status" value="1"/>
</dbReference>
<proteinExistence type="inferred from homology"/>
<evidence type="ECO:0000256" key="1">
    <source>
        <dbReference type="ARBA" id="ARBA00006432"/>
    </source>
</evidence>
<dbReference type="GO" id="GO:0015645">
    <property type="term" value="F:fatty acid ligase activity"/>
    <property type="evidence" value="ECO:0007669"/>
    <property type="project" value="TreeGrafter"/>
</dbReference>
<evidence type="ECO:0000256" key="3">
    <source>
        <dbReference type="ARBA" id="ARBA00022741"/>
    </source>
</evidence>
<dbReference type="InterPro" id="IPR042099">
    <property type="entry name" value="ANL_N_sf"/>
</dbReference>
<evidence type="ECO:0000256" key="2">
    <source>
        <dbReference type="ARBA" id="ARBA00022598"/>
    </source>
</evidence>
<dbReference type="GO" id="GO:0004321">
    <property type="term" value="F:fatty-acyl-CoA synthase activity"/>
    <property type="evidence" value="ECO:0007669"/>
    <property type="project" value="TreeGrafter"/>
</dbReference>
<accession>A0A382AQC6</accession>
<name>A0A382AQC6_9ZZZZ</name>
<dbReference type="GO" id="GO:0006633">
    <property type="term" value="P:fatty acid biosynthetic process"/>
    <property type="evidence" value="ECO:0007669"/>
    <property type="project" value="TreeGrafter"/>
</dbReference>
<organism evidence="6">
    <name type="scientific">marine metagenome</name>
    <dbReference type="NCBI Taxonomy" id="408172"/>
    <lineage>
        <taxon>unclassified sequences</taxon>
        <taxon>metagenomes</taxon>
        <taxon>ecological metagenomes</taxon>
    </lineage>
</organism>
<keyword evidence="2" id="KW-0436">Ligase</keyword>
<evidence type="ECO:0000256" key="4">
    <source>
        <dbReference type="ARBA" id="ARBA00022840"/>
    </source>
</evidence>
<dbReference type="GO" id="GO:0005524">
    <property type="term" value="F:ATP binding"/>
    <property type="evidence" value="ECO:0007669"/>
    <property type="project" value="UniProtKB-KW"/>
</dbReference>
<dbReference type="SUPFAM" id="SSF56801">
    <property type="entry name" value="Acetyl-CoA synthetase-like"/>
    <property type="match status" value="1"/>
</dbReference>
<dbReference type="InterPro" id="IPR000873">
    <property type="entry name" value="AMP-dep_synth/lig_dom"/>
</dbReference>
<comment type="similarity">
    <text evidence="1">Belongs to the ATP-dependent AMP-binding enzyme family.</text>
</comment>
<dbReference type="Pfam" id="PF00501">
    <property type="entry name" value="AMP-binding"/>
    <property type="match status" value="1"/>
</dbReference>
<dbReference type="Gene3D" id="3.40.50.12780">
    <property type="entry name" value="N-terminal domain of ligase-like"/>
    <property type="match status" value="1"/>
</dbReference>
<keyword evidence="4" id="KW-0067">ATP-binding</keyword>
<dbReference type="GO" id="GO:0006637">
    <property type="term" value="P:acyl-CoA metabolic process"/>
    <property type="evidence" value="ECO:0007669"/>
    <property type="project" value="TreeGrafter"/>
</dbReference>
<dbReference type="InterPro" id="IPR020845">
    <property type="entry name" value="AMP-binding_CS"/>
</dbReference>
<feature type="domain" description="AMP-dependent synthetase/ligase" evidence="5">
    <location>
        <begin position="38"/>
        <end position="317"/>
    </location>
</feature>
<evidence type="ECO:0000259" key="5">
    <source>
        <dbReference type="Pfam" id="PF00501"/>
    </source>
</evidence>
<dbReference type="PANTHER" id="PTHR43605:SF10">
    <property type="entry name" value="ACYL-COA SYNTHETASE MEDIUM CHAIN FAMILY MEMBER 3"/>
    <property type="match status" value="1"/>
</dbReference>
<keyword evidence="3" id="KW-0547">Nucleotide-binding</keyword>
<dbReference type="AlphaFoldDB" id="A0A382AQC6"/>
<dbReference type="PANTHER" id="PTHR43605">
    <property type="entry name" value="ACYL-COENZYME A SYNTHETASE"/>
    <property type="match status" value="1"/>
</dbReference>
<evidence type="ECO:0000313" key="6">
    <source>
        <dbReference type="EMBL" id="SVB03177.1"/>
    </source>
</evidence>
<feature type="non-terminal residue" evidence="6">
    <location>
        <position position="317"/>
    </location>
</feature>
<reference evidence="6" key="1">
    <citation type="submission" date="2018-05" db="EMBL/GenBank/DDBJ databases">
        <authorList>
            <person name="Lanie J.A."/>
            <person name="Ng W.-L."/>
            <person name="Kazmierczak K.M."/>
            <person name="Andrzejewski T.M."/>
            <person name="Davidsen T.M."/>
            <person name="Wayne K.J."/>
            <person name="Tettelin H."/>
            <person name="Glass J.I."/>
            <person name="Rusch D."/>
            <person name="Podicherti R."/>
            <person name="Tsui H.-C.T."/>
            <person name="Winkler M.E."/>
        </authorList>
    </citation>
    <scope>NUCLEOTIDE SEQUENCE</scope>
</reference>